<evidence type="ECO:0000313" key="1">
    <source>
        <dbReference type="EMBL" id="MDN4488480.1"/>
    </source>
</evidence>
<proteinExistence type="predicted"/>
<gene>
    <name evidence="1" type="ORF">QQX10_09890</name>
</gene>
<dbReference type="EMBL" id="JAUHPX010000005">
    <property type="protein sequence ID" value="MDN4488480.1"/>
    <property type="molecule type" value="Genomic_DNA"/>
</dbReference>
<dbReference type="RefSeq" id="WP_301119520.1">
    <property type="nucleotide sequence ID" value="NZ_JAUHPX010000005.1"/>
</dbReference>
<dbReference type="Proteomes" id="UP001172737">
    <property type="component" value="Unassembled WGS sequence"/>
</dbReference>
<accession>A0AAW7M9C4</accession>
<reference evidence="1" key="1">
    <citation type="submission" date="2023-06" db="EMBL/GenBank/DDBJ databases">
        <title>Sysu t00039.</title>
        <authorList>
            <person name="Gao L."/>
            <person name="Fang B.-Z."/>
            <person name="Li W.-J."/>
        </authorList>
    </citation>
    <scope>NUCLEOTIDE SEQUENCE</scope>
    <source>
        <strain evidence="1">SYSU T00039</strain>
    </source>
</reference>
<dbReference type="AlphaFoldDB" id="A0AAW7M9C4"/>
<protein>
    <submittedName>
        <fullName evidence="1">Uncharacterized protein</fullName>
    </submittedName>
</protein>
<keyword evidence="2" id="KW-1185">Reference proteome</keyword>
<evidence type="ECO:0000313" key="2">
    <source>
        <dbReference type="Proteomes" id="UP001172737"/>
    </source>
</evidence>
<comment type="caution">
    <text evidence="1">The sequence shown here is derived from an EMBL/GenBank/DDBJ whole genome shotgun (WGS) entry which is preliminary data.</text>
</comment>
<sequence>MSEGQHLLLRIRPERIERDDRLEAYRFLHYCVSALVEVYVGAVGHERVGVLSAAGVEGDVDTLEEALRELHHRRTSIVTPAPLLVVVPTLLHLLHEEGDAIAAQRRRRVAVDLVSRGPQHRMHLVTGLTVEPPGLEQRARAAAPASILSAVETIDLEGGADLRPVFAVLAAFTGLDPRPEGIARALALL</sequence>
<name>A0AAW7M9C4_9MICO</name>
<organism evidence="1 2">
    <name type="scientific">Demequina lignilytica</name>
    <dbReference type="NCBI Taxonomy" id="3051663"/>
    <lineage>
        <taxon>Bacteria</taxon>
        <taxon>Bacillati</taxon>
        <taxon>Actinomycetota</taxon>
        <taxon>Actinomycetes</taxon>
        <taxon>Micrococcales</taxon>
        <taxon>Demequinaceae</taxon>
        <taxon>Demequina</taxon>
    </lineage>
</organism>